<dbReference type="GO" id="GO:0016491">
    <property type="term" value="F:oxidoreductase activity"/>
    <property type="evidence" value="ECO:0007669"/>
    <property type="project" value="UniProtKB-KW"/>
</dbReference>
<dbReference type="InterPro" id="IPR050612">
    <property type="entry name" value="Prok_Mopterin_Oxidored"/>
</dbReference>
<dbReference type="InterPro" id="IPR009010">
    <property type="entry name" value="Asp_de-COase-like_dom_sf"/>
</dbReference>
<dbReference type="Gene3D" id="2.40.40.20">
    <property type="match status" value="1"/>
</dbReference>
<sequence>MPFGLDLYCATRLDPMPNLPMPVHHTCSSLSDDWAYGIRQPAVPPHFQARHYAEVLLELAERAGFLPDYNAVLGWWFKTGGEFQLDPTQKYSWEEIADRVYRSSFGLEHGLEWFQQHGILSWPRKPEEAYWRPFNRVRIPLYYEYFLPLGQAVKEVTDSLGIEWDVSDYQPLPEWKPCRSHEIQLPGYDFYAFYYRLAWHTFSFTAENPWLDEVSRLDPYAYALCLNPQAAKKKGIADGD</sequence>
<dbReference type="SUPFAM" id="SSF53706">
    <property type="entry name" value="Formate dehydrogenase/DMSO reductase, domains 1-3"/>
    <property type="match status" value="1"/>
</dbReference>
<organism evidence="5 6">
    <name type="scientific">Tectimicrobiota bacterium</name>
    <dbReference type="NCBI Taxonomy" id="2528274"/>
    <lineage>
        <taxon>Bacteria</taxon>
        <taxon>Pseudomonadati</taxon>
        <taxon>Nitrospinota/Tectimicrobiota group</taxon>
        <taxon>Candidatus Tectimicrobiota</taxon>
    </lineage>
</organism>
<keyword evidence="1" id="KW-0411">Iron-sulfur</keyword>
<accession>A0A932CLK9</accession>
<dbReference type="PANTHER" id="PTHR43742:SF9">
    <property type="entry name" value="TETRATHIONATE REDUCTASE SUBUNIT A"/>
    <property type="match status" value="1"/>
</dbReference>
<keyword evidence="1" id="KW-0004">4Fe-4S</keyword>
<protein>
    <submittedName>
        <fullName evidence="5">Uncharacterized protein</fullName>
    </submittedName>
</protein>
<dbReference type="EMBL" id="JACPRF010000022">
    <property type="protein sequence ID" value="MBI2875389.1"/>
    <property type="molecule type" value="Genomic_DNA"/>
</dbReference>
<dbReference type="GO" id="GO:0051539">
    <property type="term" value="F:4 iron, 4 sulfur cluster binding"/>
    <property type="evidence" value="ECO:0007669"/>
    <property type="project" value="UniProtKB-KW"/>
</dbReference>
<keyword evidence="4" id="KW-0560">Oxidoreductase</keyword>
<reference evidence="5" key="1">
    <citation type="submission" date="2020-07" db="EMBL/GenBank/DDBJ databases">
        <title>Huge and variable diversity of episymbiotic CPR bacteria and DPANN archaea in groundwater ecosystems.</title>
        <authorList>
            <person name="He C.Y."/>
            <person name="Keren R."/>
            <person name="Whittaker M."/>
            <person name="Farag I.F."/>
            <person name="Doudna J."/>
            <person name="Cate J.H.D."/>
            <person name="Banfield J.F."/>
        </authorList>
    </citation>
    <scope>NUCLEOTIDE SEQUENCE</scope>
    <source>
        <strain evidence="5">NC_groundwater_672_Ag_B-0.1um_62_36</strain>
    </source>
</reference>
<dbReference type="PANTHER" id="PTHR43742">
    <property type="entry name" value="TRIMETHYLAMINE-N-OXIDE REDUCTASE"/>
    <property type="match status" value="1"/>
</dbReference>
<name>A0A932CLK9_UNCTE</name>
<evidence type="ECO:0000256" key="1">
    <source>
        <dbReference type="ARBA" id="ARBA00022485"/>
    </source>
</evidence>
<keyword evidence="2" id="KW-0500">Molybdenum</keyword>
<proteinExistence type="predicted"/>
<keyword evidence="1" id="KW-0408">Iron</keyword>
<evidence type="ECO:0000313" key="5">
    <source>
        <dbReference type="EMBL" id="MBI2875389.1"/>
    </source>
</evidence>
<dbReference type="SUPFAM" id="SSF50692">
    <property type="entry name" value="ADC-like"/>
    <property type="match status" value="1"/>
</dbReference>
<dbReference type="Proteomes" id="UP000769766">
    <property type="component" value="Unassembled WGS sequence"/>
</dbReference>
<keyword evidence="1" id="KW-0479">Metal-binding</keyword>
<evidence type="ECO:0000256" key="2">
    <source>
        <dbReference type="ARBA" id="ARBA00022505"/>
    </source>
</evidence>
<evidence type="ECO:0000313" key="6">
    <source>
        <dbReference type="Proteomes" id="UP000769766"/>
    </source>
</evidence>
<evidence type="ECO:0000256" key="3">
    <source>
        <dbReference type="ARBA" id="ARBA00022729"/>
    </source>
</evidence>
<evidence type="ECO:0000256" key="4">
    <source>
        <dbReference type="ARBA" id="ARBA00023002"/>
    </source>
</evidence>
<gene>
    <name evidence="5" type="ORF">HYY20_00740</name>
</gene>
<keyword evidence="3" id="KW-0732">Signal</keyword>
<comment type="caution">
    <text evidence="5">The sequence shown here is derived from an EMBL/GenBank/DDBJ whole genome shotgun (WGS) entry which is preliminary data.</text>
</comment>
<dbReference type="AlphaFoldDB" id="A0A932CLK9"/>